<keyword evidence="4 7" id="KW-0157">Chromophore</keyword>
<protein>
    <submittedName>
        <fullName evidence="9">Deoxyribodipyrimidine photo-lyase</fullName>
    </submittedName>
</protein>
<dbReference type="InterPro" id="IPR018394">
    <property type="entry name" value="DNA_photolyase_1_CS_C"/>
</dbReference>
<feature type="binding site" evidence="5">
    <location>
        <position position="256"/>
    </location>
    <ligand>
        <name>FAD</name>
        <dbReference type="ChEBI" id="CHEBI:57692"/>
    </ligand>
</feature>
<dbReference type="InterPro" id="IPR006050">
    <property type="entry name" value="DNA_photolyase_N"/>
</dbReference>
<dbReference type="InterPro" id="IPR036155">
    <property type="entry name" value="Crypto/Photolyase_N_sf"/>
</dbReference>
<evidence type="ECO:0000256" key="6">
    <source>
        <dbReference type="PIRSR" id="PIRSR602081-2"/>
    </source>
</evidence>
<dbReference type="GO" id="GO:0003677">
    <property type="term" value="F:DNA binding"/>
    <property type="evidence" value="ECO:0007669"/>
    <property type="project" value="TreeGrafter"/>
</dbReference>
<dbReference type="InterPro" id="IPR014729">
    <property type="entry name" value="Rossmann-like_a/b/a_fold"/>
</dbReference>
<feature type="binding site" evidence="5">
    <location>
        <begin position="357"/>
        <end position="359"/>
    </location>
    <ligand>
        <name>FAD</name>
        <dbReference type="ChEBI" id="CHEBI:57692"/>
    </ligand>
</feature>
<evidence type="ECO:0000256" key="7">
    <source>
        <dbReference type="RuleBase" id="RU004182"/>
    </source>
</evidence>
<gene>
    <name evidence="9" type="ORF">EGI31_19005</name>
</gene>
<dbReference type="PROSITE" id="PS51645">
    <property type="entry name" value="PHR_CRY_ALPHA_BETA"/>
    <property type="match status" value="1"/>
</dbReference>
<dbReference type="Gene3D" id="3.40.50.620">
    <property type="entry name" value="HUPs"/>
    <property type="match status" value="1"/>
</dbReference>
<feature type="domain" description="Photolyase/cryptochrome alpha/beta" evidence="8">
    <location>
        <begin position="4"/>
        <end position="134"/>
    </location>
</feature>
<feature type="binding site" evidence="5">
    <location>
        <begin position="259"/>
        <end position="266"/>
    </location>
    <ligand>
        <name>FAD</name>
        <dbReference type="ChEBI" id="CHEBI:57692"/>
    </ligand>
</feature>
<dbReference type="GO" id="GO:0006950">
    <property type="term" value="P:response to stress"/>
    <property type="evidence" value="ECO:0007669"/>
    <property type="project" value="UniProtKB-ARBA"/>
</dbReference>
<dbReference type="PANTHER" id="PTHR11455:SF9">
    <property type="entry name" value="CRYPTOCHROME CIRCADIAN CLOCK 5 ISOFORM X1"/>
    <property type="match status" value="1"/>
</dbReference>
<proteinExistence type="inferred from homology"/>
<dbReference type="InterPro" id="IPR002081">
    <property type="entry name" value="Cryptochrome/DNA_photolyase_1"/>
</dbReference>
<feature type="binding site" evidence="5">
    <location>
        <position position="215"/>
    </location>
    <ligand>
        <name>FAD</name>
        <dbReference type="ChEBI" id="CHEBI:57692"/>
    </ligand>
</feature>
<keyword evidence="10" id="KW-1185">Reference proteome</keyword>
<dbReference type="SUPFAM" id="SSF52425">
    <property type="entry name" value="Cryptochrome/photolyase, N-terminal domain"/>
    <property type="match status" value="1"/>
</dbReference>
<evidence type="ECO:0000256" key="2">
    <source>
        <dbReference type="ARBA" id="ARBA00022630"/>
    </source>
</evidence>
<organism evidence="9 10">
    <name type="scientific">Lacihabitans soyangensis</name>
    <dbReference type="NCBI Taxonomy" id="869394"/>
    <lineage>
        <taxon>Bacteria</taxon>
        <taxon>Pseudomonadati</taxon>
        <taxon>Bacteroidota</taxon>
        <taxon>Cytophagia</taxon>
        <taxon>Cytophagales</taxon>
        <taxon>Leadbetterellaceae</taxon>
        <taxon>Lacihabitans</taxon>
    </lineage>
</organism>
<dbReference type="Pfam" id="PF03441">
    <property type="entry name" value="FAD_binding_7"/>
    <property type="match status" value="1"/>
</dbReference>
<evidence type="ECO:0000256" key="4">
    <source>
        <dbReference type="ARBA" id="ARBA00022991"/>
    </source>
</evidence>
<evidence type="ECO:0000259" key="8">
    <source>
        <dbReference type="PROSITE" id="PS51645"/>
    </source>
</evidence>
<feature type="binding site" evidence="5">
    <location>
        <begin position="227"/>
        <end position="231"/>
    </location>
    <ligand>
        <name>FAD</name>
        <dbReference type="ChEBI" id="CHEBI:57692"/>
    </ligand>
</feature>
<dbReference type="Gene3D" id="1.10.579.10">
    <property type="entry name" value="DNA Cyclobutane Dipyrimidine Photolyase, subunit A, domain 3"/>
    <property type="match status" value="1"/>
</dbReference>
<evidence type="ECO:0000256" key="3">
    <source>
        <dbReference type="ARBA" id="ARBA00022827"/>
    </source>
</evidence>
<evidence type="ECO:0000313" key="10">
    <source>
        <dbReference type="Proteomes" id="UP001204144"/>
    </source>
</evidence>
<accession>A0AAE3H5V4</accession>
<dbReference type="SUPFAM" id="SSF48173">
    <property type="entry name" value="Cryptochrome/photolyase FAD-binding domain"/>
    <property type="match status" value="1"/>
</dbReference>
<dbReference type="PRINTS" id="PR00147">
    <property type="entry name" value="DNAPHOTLYASE"/>
</dbReference>
<dbReference type="GO" id="GO:0006139">
    <property type="term" value="P:nucleobase-containing compound metabolic process"/>
    <property type="evidence" value="ECO:0007669"/>
    <property type="project" value="UniProtKB-ARBA"/>
</dbReference>
<name>A0AAE3H5V4_9BACT</name>
<reference evidence="9 10" key="1">
    <citation type="submission" date="2018-11" db="EMBL/GenBank/DDBJ databases">
        <title>Novel bacteria species description.</title>
        <authorList>
            <person name="Han J.-H."/>
        </authorList>
    </citation>
    <scope>NUCLEOTIDE SEQUENCE [LARGE SCALE GENOMIC DNA]</scope>
    <source>
        <strain evidence="9 10">KCTC23259</strain>
    </source>
</reference>
<feature type="site" description="Electron transfer via tryptophanyl radical" evidence="6">
    <location>
        <position position="344"/>
    </location>
</feature>
<dbReference type="RefSeq" id="WP_255038713.1">
    <property type="nucleotide sequence ID" value="NZ_RJUF01000180.1"/>
</dbReference>
<dbReference type="InterPro" id="IPR036134">
    <property type="entry name" value="Crypto/Photolyase_FAD-like_sf"/>
</dbReference>
<keyword evidence="3 5" id="KW-0274">FAD</keyword>
<dbReference type="Proteomes" id="UP001204144">
    <property type="component" value="Unassembled WGS sequence"/>
</dbReference>
<feature type="site" description="Electron transfer via tryptophanyl radical" evidence="6">
    <location>
        <position position="367"/>
    </location>
</feature>
<dbReference type="AlphaFoldDB" id="A0AAE3H5V4"/>
<dbReference type="InterPro" id="IPR005101">
    <property type="entry name" value="Cryptochr/Photolyase_FAD-bd"/>
</dbReference>
<dbReference type="GO" id="GO:0003904">
    <property type="term" value="F:deoxyribodipyrimidine photo-lyase activity"/>
    <property type="evidence" value="ECO:0007669"/>
    <property type="project" value="TreeGrafter"/>
</dbReference>
<comment type="cofactor">
    <cofactor evidence="5">
        <name>FAD</name>
        <dbReference type="ChEBI" id="CHEBI:57692"/>
    </cofactor>
    <text evidence="5">Binds 1 FAD per subunit.</text>
</comment>
<feature type="site" description="Electron transfer via tryptophanyl radical" evidence="6">
    <location>
        <position position="291"/>
    </location>
</feature>
<sequence length="438" mass="51732">MKEEIAIFWFRRDLRLDDNAGLYRALKSGLKVLPIFIFDKNILDKLENKKDRRVDFIHQAVSSIKTQLNALESDILVKYGNPMEIWNSIFKEYNVKKVYCNHDYEQYALIRDGKVNKLCQAQNATFHTFKDQCIFEKDEVLSATGTPYTVFTPYSRKWKEKLNDFYKKSYPTEKYFNNFLKIVKMDAMNLTDIGFEKTEIEFQKPTLSKQILLNYKEKRDFPAIVGTSRLSIHLRFGTISTRKCVQYALMFGSETWLNELIWRDFYMNILANFPQINAGKAFKKAYDKIPWRNNEAEFKAWCEGKTGYWLVDAGMRELNNTGFMHNRVRMVVASFLCKHLLIDWRWGEAYFAQKLNDFDFSANNGGWQWASSSGCDAAPYFRIFNPESQTLKFDKNLEYIKKWVPEYLSPTYTKPIVDHKMARERALKVYKEALNEAE</sequence>
<keyword evidence="2 5" id="KW-0285">Flavoprotein</keyword>
<evidence type="ECO:0000256" key="1">
    <source>
        <dbReference type="ARBA" id="ARBA00001932"/>
    </source>
</evidence>
<evidence type="ECO:0000256" key="5">
    <source>
        <dbReference type="PIRSR" id="PIRSR602081-1"/>
    </source>
</evidence>
<dbReference type="EMBL" id="RJUF01000180">
    <property type="protein sequence ID" value="MCP9765027.1"/>
    <property type="molecule type" value="Genomic_DNA"/>
</dbReference>
<dbReference type="GO" id="GO:0009416">
    <property type="term" value="P:response to light stimulus"/>
    <property type="evidence" value="ECO:0007669"/>
    <property type="project" value="TreeGrafter"/>
</dbReference>
<dbReference type="PROSITE" id="PS00691">
    <property type="entry name" value="DNA_PHOTOLYASES_1_2"/>
    <property type="match status" value="1"/>
</dbReference>
<dbReference type="PANTHER" id="PTHR11455">
    <property type="entry name" value="CRYPTOCHROME"/>
    <property type="match status" value="1"/>
</dbReference>
<comment type="similarity">
    <text evidence="7">Belongs to the DNA photolyase family.</text>
</comment>
<evidence type="ECO:0000313" key="9">
    <source>
        <dbReference type="EMBL" id="MCP9765027.1"/>
    </source>
</evidence>
<comment type="caution">
    <text evidence="9">The sequence shown here is derived from an EMBL/GenBank/DDBJ whole genome shotgun (WGS) entry which is preliminary data.</text>
</comment>
<comment type="cofactor">
    <cofactor evidence="1">
        <name>(6R)-5,10-methylene-5,6,7,8-tetrahydrofolate</name>
        <dbReference type="ChEBI" id="CHEBI:15636"/>
    </cofactor>
</comment>
<dbReference type="GO" id="GO:0071949">
    <property type="term" value="F:FAD binding"/>
    <property type="evidence" value="ECO:0007669"/>
    <property type="project" value="TreeGrafter"/>
</dbReference>
<dbReference type="Pfam" id="PF00875">
    <property type="entry name" value="DNA_photolyase"/>
    <property type="match status" value="1"/>
</dbReference>
<dbReference type="Gene3D" id="1.25.40.80">
    <property type="match status" value="1"/>
</dbReference>